<feature type="compositionally biased region" description="Polar residues" evidence="1">
    <location>
        <begin position="107"/>
        <end position="127"/>
    </location>
</feature>
<protein>
    <submittedName>
        <fullName evidence="2">Uncharacterized protein</fullName>
    </submittedName>
</protein>
<evidence type="ECO:0000256" key="1">
    <source>
        <dbReference type="SAM" id="MobiDB-lite"/>
    </source>
</evidence>
<dbReference type="Proteomes" id="UP001341840">
    <property type="component" value="Unassembled WGS sequence"/>
</dbReference>
<feature type="region of interest" description="Disordered" evidence="1">
    <location>
        <begin position="61"/>
        <end position="127"/>
    </location>
</feature>
<accession>A0ABU6X537</accession>
<reference evidence="2 3" key="1">
    <citation type="journal article" date="2023" name="Plants (Basel)">
        <title>Bridging the Gap: Combining Genomics and Transcriptomics Approaches to Understand Stylosanthes scabra, an Orphan Legume from the Brazilian Caatinga.</title>
        <authorList>
            <person name="Ferreira-Neto J.R.C."/>
            <person name="da Silva M.D."/>
            <person name="Binneck E."/>
            <person name="de Melo N.F."/>
            <person name="da Silva R.H."/>
            <person name="de Melo A.L.T.M."/>
            <person name="Pandolfi V."/>
            <person name="Bustamante F.O."/>
            <person name="Brasileiro-Vidal A.C."/>
            <person name="Benko-Iseppon A.M."/>
        </authorList>
    </citation>
    <scope>NUCLEOTIDE SEQUENCE [LARGE SCALE GENOMIC DNA]</scope>
    <source>
        <tissue evidence="2">Leaves</tissue>
    </source>
</reference>
<evidence type="ECO:0000313" key="3">
    <source>
        <dbReference type="Proteomes" id="UP001341840"/>
    </source>
</evidence>
<feature type="compositionally biased region" description="Basic and acidic residues" evidence="1">
    <location>
        <begin position="61"/>
        <end position="75"/>
    </location>
</feature>
<organism evidence="2 3">
    <name type="scientific">Stylosanthes scabra</name>
    <dbReference type="NCBI Taxonomy" id="79078"/>
    <lineage>
        <taxon>Eukaryota</taxon>
        <taxon>Viridiplantae</taxon>
        <taxon>Streptophyta</taxon>
        <taxon>Embryophyta</taxon>
        <taxon>Tracheophyta</taxon>
        <taxon>Spermatophyta</taxon>
        <taxon>Magnoliopsida</taxon>
        <taxon>eudicotyledons</taxon>
        <taxon>Gunneridae</taxon>
        <taxon>Pentapetalae</taxon>
        <taxon>rosids</taxon>
        <taxon>fabids</taxon>
        <taxon>Fabales</taxon>
        <taxon>Fabaceae</taxon>
        <taxon>Papilionoideae</taxon>
        <taxon>50 kb inversion clade</taxon>
        <taxon>dalbergioids sensu lato</taxon>
        <taxon>Dalbergieae</taxon>
        <taxon>Pterocarpus clade</taxon>
        <taxon>Stylosanthes</taxon>
    </lineage>
</organism>
<proteinExistence type="predicted"/>
<name>A0ABU6X537_9FABA</name>
<sequence length="127" mass="14169">MILSDDPRFLWRVGAAIGTMLKIDKTTSIHSKEKYARICVEIDLSKQFVPRISILYGHWVEHYPEAPPPPEDHPDGTTVNDNQDVEANRGTVDSNQKPEDYVDPNINKGQSGPNPSINSQDSPNFGP</sequence>
<dbReference type="EMBL" id="JASCZI010211488">
    <property type="protein sequence ID" value="MED6192951.1"/>
    <property type="molecule type" value="Genomic_DNA"/>
</dbReference>
<keyword evidence="3" id="KW-1185">Reference proteome</keyword>
<evidence type="ECO:0000313" key="2">
    <source>
        <dbReference type="EMBL" id="MED6192951.1"/>
    </source>
</evidence>
<gene>
    <name evidence="2" type="ORF">PIB30_014736</name>
</gene>
<comment type="caution">
    <text evidence="2">The sequence shown here is derived from an EMBL/GenBank/DDBJ whole genome shotgun (WGS) entry which is preliminary data.</text>
</comment>